<keyword evidence="4 9" id="KW-0032">Aminotransferase</keyword>
<dbReference type="Gene3D" id="3.40.640.10">
    <property type="entry name" value="Type I PLP-dependent aspartate aminotransferase-like (Major domain)"/>
    <property type="match status" value="1"/>
</dbReference>
<dbReference type="eggNOG" id="COG0079">
    <property type="taxonomic scope" value="Bacteria"/>
</dbReference>
<evidence type="ECO:0000256" key="4">
    <source>
        <dbReference type="ARBA" id="ARBA00022576"/>
    </source>
</evidence>
<evidence type="ECO:0000256" key="8">
    <source>
        <dbReference type="ARBA" id="ARBA00023102"/>
    </source>
</evidence>
<comment type="pathway">
    <text evidence="9">Amino-acid biosynthesis; L-histidine biosynthesis; L-histidine from 5-phospho-alpha-D-ribose 1-diphosphate: step 7/9.</text>
</comment>
<evidence type="ECO:0000256" key="5">
    <source>
        <dbReference type="ARBA" id="ARBA00022605"/>
    </source>
</evidence>
<gene>
    <name evidence="9" type="primary">hisC</name>
    <name evidence="11" type="ordered locus">EUBELI_00629</name>
</gene>
<evidence type="ECO:0000313" key="11">
    <source>
        <dbReference type="EMBL" id="ACR71642.1"/>
    </source>
</evidence>
<dbReference type="Gene3D" id="3.90.1150.10">
    <property type="entry name" value="Aspartate Aminotransferase, domain 1"/>
    <property type="match status" value="1"/>
</dbReference>
<proteinExistence type="inferred from homology"/>
<feature type="modified residue" description="N6-(pyridoxal phosphate)lysine" evidence="9">
    <location>
        <position position="216"/>
    </location>
</feature>
<feature type="domain" description="Aminotransferase class I/classII large" evidence="10">
    <location>
        <begin position="30"/>
        <end position="353"/>
    </location>
</feature>
<dbReference type="PANTHER" id="PTHR42885:SF2">
    <property type="entry name" value="HISTIDINOL-PHOSPHATE AMINOTRANSFERASE"/>
    <property type="match status" value="1"/>
</dbReference>
<accession>C4Z4F8</accession>
<dbReference type="Proteomes" id="UP000001476">
    <property type="component" value="Chromosome"/>
</dbReference>
<dbReference type="EMBL" id="CP001104">
    <property type="protein sequence ID" value="ACR71642.1"/>
    <property type="molecule type" value="Genomic_DNA"/>
</dbReference>
<sequence length="361" mass="41601">MKEEDLYMKTWEKNIRRVEPYVPGEQPKVKDVVKLNTNENPYPPTPKVHEAAERMNISDLRLYPDPEVTDLVHAIAAYYGMNDNQVFVGVGSDDVLSMCFLTFFNSDKPILFPNISYSFYSVWADLYRIPYEKQPLDKDFNIIPEDYYKENGGVVFPNPNAPTALYMELDKVEDIIKHNQDVVVIVDEAYIDFGGKSAMELVNKYENVLVVQTFSKSRAMAGMRIGYCFGNPELIKALNDVKFSFNSYTMNRTSISYGIESVNDKEYFEECVGKIVKTRENAKERLSQLGFSFPDSKANFIFATHKSVSAKEIFEKLKEKNIFVRYFNQPLIDNYLRISIGTDEQMEKLYAALEEITGQVK</sequence>
<protein>
    <recommendedName>
        <fullName evidence="9">Histidinol-phosphate aminotransferase</fullName>
        <ecNumber evidence="9">2.6.1.9</ecNumber>
    </recommendedName>
    <alternativeName>
        <fullName evidence="9">Imidazole acetol-phosphate transaminase</fullName>
    </alternativeName>
</protein>
<dbReference type="NCBIfam" id="TIGR01141">
    <property type="entry name" value="hisC"/>
    <property type="match status" value="1"/>
</dbReference>
<evidence type="ECO:0000256" key="1">
    <source>
        <dbReference type="ARBA" id="ARBA00001933"/>
    </source>
</evidence>
<comment type="catalytic activity">
    <reaction evidence="9">
        <text>L-histidinol phosphate + 2-oxoglutarate = 3-(imidazol-4-yl)-2-oxopropyl phosphate + L-glutamate</text>
        <dbReference type="Rhea" id="RHEA:23744"/>
        <dbReference type="ChEBI" id="CHEBI:16810"/>
        <dbReference type="ChEBI" id="CHEBI:29985"/>
        <dbReference type="ChEBI" id="CHEBI:57766"/>
        <dbReference type="ChEBI" id="CHEBI:57980"/>
        <dbReference type="EC" id="2.6.1.9"/>
    </reaction>
</comment>
<keyword evidence="12" id="KW-1185">Reference proteome</keyword>
<dbReference type="InterPro" id="IPR005861">
    <property type="entry name" value="HisP_aminotrans"/>
</dbReference>
<dbReference type="GO" id="GO:0004400">
    <property type="term" value="F:histidinol-phosphate transaminase activity"/>
    <property type="evidence" value="ECO:0007669"/>
    <property type="project" value="UniProtKB-UniRule"/>
</dbReference>
<dbReference type="UniPathway" id="UPA00031">
    <property type="reaction ID" value="UER00012"/>
</dbReference>
<evidence type="ECO:0000259" key="10">
    <source>
        <dbReference type="Pfam" id="PF00155"/>
    </source>
</evidence>
<keyword evidence="8 9" id="KW-0368">Histidine biosynthesis</keyword>
<name>C4Z4F8_LACE2</name>
<evidence type="ECO:0000256" key="3">
    <source>
        <dbReference type="ARBA" id="ARBA00011738"/>
    </source>
</evidence>
<evidence type="ECO:0000256" key="2">
    <source>
        <dbReference type="ARBA" id="ARBA00007970"/>
    </source>
</evidence>
<dbReference type="GO" id="GO:0000105">
    <property type="term" value="P:L-histidine biosynthetic process"/>
    <property type="evidence" value="ECO:0007669"/>
    <property type="project" value="UniProtKB-UniRule"/>
</dbReference>
<evidence type="ECO:0000256" key="9">
    <source>
        <dbReference type="HAMAP-Rule" id="MF_01023"/>
    </source>
</evidence>
<dbReference type="KEGG" id="eel:EUBELI_00629"/>
<dbReference type="HAMAP" id="MF_01023">
    <property type="entry name" value="HisC_aminotrans_2"/>
    <property type="match status" value="1"/>
</dbReference>
<dbReference type="InterPro" id="IPR015424">
    <property type="entry name" value="PyrdxlP-dep_Trfase"/>
</dbReference>
<evidence type="ECO:0000256" key="7">
    <source>
        <dbReference type="ARBA" id="ARBA00022898"/>
    </source>
</evidence>
<keyword evidence="6 9" id="KW-0808">Transferase</keyword>
<keyword evidence="7 9" id="KW-0663">Pyridoxal phosphate</keyword>
<dbReference type="AlphaFoldDB" id="C4Z4F8"/>
<dbReference type="Pfam" id="PF00155">
    <property type="entry name" value="Aminotran_1_2"/>
    <property type="match status" value="1"/>
</dbReference>
<dbReference type="InterPro" id="IPR004839">
    <property type="entry name" value="Aminotransferase_I/II_large"/>
</dbReference>
<comment type="subunit">
    <text evidence="3 9">Homodimer.</text>
</comment>
<reference evidence="11 12" key="1">
    <citation type="journal article" date="2009" name="Proc. Natl. Acad. Sci. U.S.A.">
        <title>Characterizing a model human gut microbiota composed of members of its two dominant bacterial phyla.</title>
        <authorList>
            <person name="Mahowald M.A."/>
            <person name="Rey F.E."/>
            <person name="Seedorf H."/>
            <person name="Turnbaugh P.J."/>
            <person name="Fulton R.S."/>
            <person name="Wollam A."/>
            <person name="Shah N."/>
            <person name="Wang C."/>
            <person name="Magrini V."/>
            <person name="Wilson R.K."/>
            <person name="Cantarel B.L."/>
            <person name="Coutinho P.M."/>
            <person name="Henrissat B."/>
            <person name="Crock L.W."/>
            <person name="Russell A."/>
            <person name="Verberkmoes N.C."/>
            <person name="Hettich R.L."/>
            <person name="Gordon J.I."/>
        </authorList>
    </citation>
    <scope>NUCLEOTIDE SEQUENCE [LARGE SCALE GENOMIC DNA]</scope>
    <source>
        <strain evidence="12">ATCC 27750 / DSM 3376 / VPI C15-48 / C15-B4</strain>
    </source>
</reference>
<comment type="similarity">
    <text evidence="2 9">Belongs to the class-II pyridoxal-phosphate-dependent aminotransferase family. Histidinol-phosphate aminotransferase subfamily.</text>
</comment>
<dbReference type="InterPro" id="IPR001917">
    <property type="entry name" value="Aminotrans_II_pyridoxalP_BS"/>
</dbReference>
<dbReference type="GO" id="GO:0030170">
    <property type="term" value="F:pyridoxal phosphate binding"/>
    <property type="evidence" value="ECO:0007669"/>
    <property type="project" value="InterPro"/>
</dbReference>
<dbReference type="HOGENOM" id="CLU_017584_3_0_9"/>
<dbReference type="CDD" id="cd00609">
    <property type="entry name" value="AAT_like"/>
    <property type="match status" value="1"/>
</dbReference>
<evidence type="ECO:0000313" key="12">
    <source>
        <dbReference type="Proteomes" id="UP000001476"/>
    </source>
</evidence>
<organism evidence="11 12">
    <name type="scientific">Lachnospira eligens (strain ATCC 27750 / DSM 3376 / VPI C15-48 / C15-B4)</name>
    <name type="common">Eubacterium eligens</name>
    <dbReference type="NCBI Taxonomy" id="515620"/>
    <lineage>
        <taxon>Bacteria</taxon>
        <taxon>Bacillati</taxon>
        <taxon>Bacillota</taxon>
        <taxon>Clostridia</taxon>
        <taxon>Lachnospirales</taxon>
        <taxon>Lachnospiraceae</taxon>
        <taxon>Lachnospira</taxon>
    </lineage>
</organism>
<dbReference type="PROSITE" id="PS00599">
    <property type="entry name" value="AA_TRANSFER_CLASS_2"/>
    <property type="match status" value="1"/>
</dbReference>
<dbReference type="InterPro" id="IPR015422">
    <property type="entry name" value="PyrdxlP-dep_Trfase_small"/>
</dbReference>
<dbReference type="STRING" id="515620.EUBELI_00629"/>
<dbReference type="EC" id="2.6.1.9" evidence="9"/>
<comment type="cofactor">
    <cofactor evidence="1 9">
        <name>pyridoxal 5'-phosphate</name>
        <dbReference type="ChEBI" id="CHEBI:597326"/>
    </cofactor>
</comment>
<dbReference type="InterPro" id="IPR015421">
    <property type="entry name" value="PyrdxlP-dep_Trfase_major"/>
</dbReference>
<keyword evidence="5 9" id="KW-0028">Amino-acid biosynthesis</keyword>
<evidence type="ECO:0000256" key="6">
    <source>
        <dbReference type="ARBA" id="ARBA00022679"/>
    </source>
</evidence>
<dbReference type="PANTHER" id="PTHR42885">
    <property type="entry name" value="HISTIDINOL-PHOSPHATE AMINOTRANSFERASE-RELATED"/>
    <property type="match status" value="1"/>
</dbReference>
<dbReference type="SUPFAM" id="SSF53383">
    <property type="entry name" value="PLP-dependent transferases"/>
    <property type="match status" value="1"/>
</dbReference>